<proteinExistence type="predicted"/>
<organism evidence="2 3">
    <name type="scientific">Mycolicibacter kumamotonensis</name>
    <dbReference type="NCBI Taxonomy" id="354243"/>
    <lineage>
        <taxon>Bacteria</taxon>
        <taxon>Bacillati</taxon>
        <taxon>Actinomycetota</taxon>
        <taxon>Actinomycetes</taxon>
        <taxon>Mycobacteriales</taxon>
        <taxon>Mycobacteriaceae</taxon>
        <taxon>Mycolicibacter</taxon>
    </lineage>
</organism>
<comment type="caution">
    <text evidence="2">The sequence shown here is derived from an EMBL/GenBank/DDBJ whole genome shotgun (WGS) entry which is preliminary data.</text>
</comment>
<dbReference type="SUPFAM" id="SSF53474">
    <property type="entry name" value="alpha/beta-Hydrolases"/>
    <property type="match status" value="1"/>
</dbReference>
<accession>A0A7K3LF00</accession>
<dbReference type="AlphaFoldDB" id="A0A7K3LF00"/>
<dbReference type="EMBL" id="JAACYR010000068">
    <property type="protein sequence ID" value="NDJ90928.1"/>
    <property type="molecule type" value="Genomic_DNA"/>
</dbReference>
<evidence type="ECO:0000313" key="2">
    <source>
        <dbReference type="EMBL" id="NDJ90928.1"/>
    </source>
</evidence>
<dbReference type="RefSeq" id="WP_162112854.1">
    <property type="nucleotide sequence ID" value="NZ_JAACYR010000068.1"/>
</dbReference>
<reference evidence="2 3" key="1">
    <citation type="submission" date="2020-01" db="EMBL/GenBank/DDBJ databases">
        <authorList>
            <person name="Sanchez-Estrada R."/>
            <person name="Gonzalez-Y-Merchand J.A."/>
            <person name="Rivera-Gutierrez S."/>
        </authorList>
    </citation>
    <scope>NUCLEOTIDE SEQUENCE [LARGE SCALE GENOMIC DNA]</scope>
    <source>
        <strain evidence="2 3">CST 7247</strain>
    </source>
</reference>
<dbReference type="InterPro" id="IPR036689">
    <property type="entry name" value="ESAT-6-like_sf"/>
</dbReference>
<gene>
    <name evidence="2" type="ORF">GWR20_17535</name>
</gene>
<evidence type="ECO:0000313" key="3">
    <source>
        <dbReference type="Proteomes" id="UP000466523"/>
    </source>
</evidence>
<evidence type="ECO:0000256" key="1">
    <source>
        <dbReference type="SAM" id="MobiDB-lite"/>
    </source>
</evidence>
<name>A0A7K3LF00_9MYCO</name>
<dbReference type="Proteomes" id="UP000466523">
    <property type="component" value="Unassembled WGS sequence"/>
</dbReference>
<dbReference type="Gene3D" id="3.40.50.1820">
    <property type="entry name" value="alpha/beta hydrolase"/>
    <property type="match status" value="1"/>
</dbReference>
<dbReference type="SUPFAM" id="SSF140453">
    <property type="entry name" value="EsxAB dimer-like"/>
    <property type="match status" value="1"/>
</dbReference>
<feature type="region of interest" description="Disordered" evidence="1">
    <location>
        <begin position="83"/>
        <end position="110"/>
    </location>
</feature>
<sequence>MAAAIGADVEQLRSLAKQFTQGADRLEQASSGLGRVIGAAAYWRGNDADQFRTRWRSQSTPSITAAVKTLRTAAEALAHNADEQDQASAAGGGGTVPQASKSSKSDKPLGTKDLFKRIHNEIYNDPDAQDGVRIVKVTSDDGTTRLIVYFKGMNTNHTDGRGFWRSLGTAIGFNAVDKKVTNRIDAILKNLPDGEKTEIMLVGYSEGGMDAQNLAAAHKYNVTTLVTYAAPLIKPDDPKIQTVHLEAEGDKIPGAGGAVAAIADGQAIHSPNIFKADVSADEKHSPGSYQDVATEFDKSTDPKFSSVKASIARFDGDAEIIKPTDCH</sequence>
<dbReference type="InterPro" id="IPR029058">
    <property type="entry name" value="AB_hydrolase_fold"/>
</dbReference>
<protein>
    <submittedName>
        <fullName evidence="2">WXG100 family type VII secretion target</fullName>
    </submittedName>
</protein>
<dbReference type="Gene3D" id="1.10.287.1060">
    <property type="entry name" value="ESAT-6-like"/>
    <property type="match status" value="1"/>
</dbReference>